<feature type="compositionally biased region" description="Low complexity" evidence="11">
    <location>
        <begin position="1020"/>
        <end position="1040"/>
    </location>
</feature>
<dbReference type="InterPro" id="IPR004177">
    <property type="entry name" value="DDHD_dom"/>
</dbReference>
<evidence type="ECO:0000259" key="13">
    <source>
        <dbReference type="PROSITE" id="PS51847"/>
    </source>
</evidence>
<organism evidence="15">
    <name type="scientific">Grosmannia clavigera (strain kw1407 / UAMH 11150)</name>
    <name type="common">Blue stain fungus</name>
    <name type="synonym">Graphiocladiella clavigera</name>
    <dbReference type="NCBI Taxonomy" id="655863"/>
    <lineage>
        <taxon>Eukaryota</taxon>
        <taxon>Fungi</taxon>
        <taxon>Dikarya</taxon>
        <taxon>Ascomycota</taxon>
        <taxon>Pezizomycotina</taxon>
        <taxon>Sordariomycetes</taxon>
        <taxon>Sordariomycetidae</taxon>
        <taxon>Ophiostomatales</taxon>
        <taxon>Ophiostomataceae</taxon>
        <taxon>Leptographium</taxon>
    </lineage>
</organism>
<comment type="subcellular location">
    <subcellularLocation>
        <location evidence="1">Membrane</location>
    </subcellularLocation>
    <subcellularLocation>
        <location evidence="10">Mitochondrion outer membrane</location>
        <topology evidence="10">Multi-pass membrane protein</topology>
    </subcellularLocation>
    <text evidence="10">The ERMES/MDM complex localizes to a few discrete foci (around 10 per single cell), that represent mitochondria-endoplasmic reticulum junctions. These foci are often found next to mtDNA nucleoids.</text>
</comment>
<feature type="region of interest" description="Disordered" evidence="11">
    <location>
        <begin position="369"/>
        <end position="426"/>
    </location>
</feature>
<dbReference type="Pfam" id="PF23463">
    <property type="entry name" value="WWE_2"/>
    <property type="match status" value="1"/>
</dbReference>
<dbReference type="PANTHER" id="PTHR28185">
    <property type="entry name" value="MITOCHONDRIAL DISTRIBUTION AND MORPHOLOGY PROTEIN 34"/>
    <property type="match status" value="1"/>
</dbReference>
<dbReference type="CDD" id="cd21673">
    <property type="entry name" value="SMP_Mdm34"/>
    <property type="match status" value="1"/>
</dbReference>
<keyword evidence="5 10" id="KW-1000">Mitochondrion outer membrane</keyword>
<feature type="compositionally biased region" description="Basic residues" evidence="11">
    <location>
        <begin position="374"/>
        <end position="390"/>
    </location>
</feature>
<evidence type="ECO:0000256" key="3">
    <source>
        <dbReference type="ARBA" id="ARBA00022452"/>
    </source>
</evidence>
<feature type="compositionally biased region" description="Low complexity" evidence="11">
    <location>
        <begin position="308"/>
        <end position="317"/>
    </location>
</feature>
<dbReference type="GO" id="GO:0032865">
    <property type="term" value="C:ERMES complex"/>
    <property type="evidence" value="ECO:0007669"/>
    <property type="project" value="UniProtKB-UniRule"/>
</dbReference>
<dbReference type="InterPro" id="IPR055555">
    <property type="entry name" value="PA-PLA1_DUF7131"/>
</dbReference>
<keyword evidence="15" id="KW-1185">Reference proteome</keyword>
<comment type="subunit">
    <text evidence="10">Component of the ER-mitochondria encounter structure (ERMES) or MDM complex, composed of MMM1, MDM10, MDM12 and MDM34.</text>
</comment>
<dbReference type="PROSITE" id="PS51043">
    <property type="entry name" value="DDHD"/>
    <property type="match status" value="1"/>
</dbReference>
<feature type="compositionally biased region" description="Low complexity" evidence="11">
    <location>
        <begin position="452"/>
        <end position="467"/>
    </location>
</feature>
<dbReference type="OrthoDB" id="431378at2759"/>
<dbReference type="GO" id="GO:0046872">
    <property type="term" value="F:metal ion binding"/>
    <property type="evidence" value="ECO:0007669"/>
    <property type="project" value="InterPro"/>
</dbReference>
<dbReference type="InterPro" id="IPR031468">
    <property type="entry name" value="SMP_LBD"/>
</dbReference>
<dbReference type="GO" id="GO:0007005">
    <property type="term" value="P:mitochondrion organization"/>
    <property type="evidence" value="ECO:0007669"/>
    <property type="project" value="InterPro"/>
</dbReference>
<feature type="region of interest" description="Disordered" evidence="11">
    <location>
        <begin position="201"/>
        <end position="220"/>
    </location>
</feature>
<dbReference type="PROSITE" id="PS51847">
    <property type="entry name" value="SMP"/>
    <property type="match status" value="1"/>
</dbReference>
<dbReference type="Pfam" id="PF26545">
    <property type="entry name" value="Mdm34_N"/>
    <property type="match status" value="1"/>
</dbReference>
<evidence type="ECO:0000256" key="10">
    <source>
        <dbReference type="HAMAP-Rule" id="MF_03105"/>
    </source>
</evidence>
<dbReference type="Pfam" id="PF23465">
    <property type="entry name" value="DUF7131"/>
    <property type="match status" value="1"/>
</dbReference>
<dbReference type="Proteomes" id="UP000007796">
    <property type="component" value="Unassembled WGS sequence"/>
</dbReference>
<keyword evidence="6" id="KW-0445">Lipid transport</keyword>
<dbReference type="GO" id="GO:0008289">
    <property type="term" value="F:lipid binding"/>
    <property type="evidence" value="ECO:0007669"/>
    <property type="project" value="UniProtKB-KW"/>
</dbReference>
<feature type="compositionally biased region" description="Polar residues" evidence="11">
    <location>
        <begin position="574"/>
        <end position="585"/>
    </location>
</feature>
<feature type="region of interest" description="Disordered" evidence="11">
    <location>
        <begin position="1099"/>
        <end position="1168"/>
    </location>
</feature>
<keyword evidence="3 10" id="KW-1134">Transmembrane beta strand</keyword>
<comment type="similarity">
    <text evidence="10">Belongs to the MDM34 family.</text>
</comment>
<feature type="region of interest" description="Disordered" evidence="11">
    <location>
        <begin position="998"/>
        <end position="1040"/>
    </location>
</feature>
<dbReference type="InterPro" id="IPR058825">
    <property type="entry name" value="MDM34_N"/>
</dbReference>
<feature type="region of interest" description="Disordered" evidence="11">
    <location>
        <begin position="867"/>
        <end position="927"/>
    </location>
</feature>
<keyword evidence="7" id="KW-0446">Lipid-binding</keyword>
<dbReference type="EMBL" id="GL629997">
    <property type="protein sequence ID" value="EFW99148.1"/>
    <property type="molecule type" value="Genomic_DNA"/>
</dbReference>
<dbReference type="InterPro" id="IPR027536">
    <property type="entry name" value="MDM34"/>
</dbReference>
<dbReference type="STRING" id="655863.F0XSI4"/>
<evidence type="ECO:0000256" key="5">
    <source>
        <dbReference type="ARBA" id="ARBA00022787"/>
    </source>
</evidence>
<evidence type="ECO:0000256" key="4">
    <source>
        <dbReference type="ARBA" id="ARBA00022692"/>
    </source>
</evidence>
<dbReference type="GO" id="GO:1990456">
    <property type="term" value="P:mitochondrion-endoplasmic reticulum membrane tethering"/>
    <property type="evidence" value="ECO:0007669"/>
    <property type="project" value="TreeGrafter"/>
</dbReference>
<evidence type="ECO:0000256" key="6">
    <source>
        <dbReference type="ARBA" id="ARBA00023055"/>
    </source>
</evidence>
<dbReference type="GO" id="GO:0015914">
    <property type="term" value="P:phospholipid transport"/>
    <property type="evidence" value="ECO:0007669"/>
    <property type="project" value="TreeGrafter"/>
</dbReference>
<dbReference type="eggNOG" id="KOG2308">
    <property type="taxonomic scope" value="Eukaryota"/>
</dbReference>
<feature type="region of interest" description="Disordered" evidence="11">
    <location>
        <begin position="701"/>
        <end position="742"/>
    </location>
</feature>
<dbReference type="HOGENOM" id="CLU_240164_0_0_1"/>
<dbReference type="PANTHER" id="PTHR28185:SF1">
    <property type="entry name" value="MITOCHONDRIAL DISTRIBUTION AND MORPHOLOGY PROTEIN 34"/>
    <property type="match status" value="1"/>
</dbReference>
<sequence length="1724" mass="184654">MAFNFNWSPLAADASFYQRARDLLTTALNKTPKPPIIVDDIIVTEFNLGSVPPDLEILEIGDIAADRFRGIFKMCYTGDAFLTLKTRVQANPLNTYLSSKPSFTSPEPLAAASSLTIPLQITLSEIKLSAFIIVVFSKQKGLTLVFRNDPLESLKVSSTFDSIQFVRDYLQRTIEGKLRDLMMNELPAIIHRLSLQLWSPDQAPKEDSNATADDDGEVRVNPLADVPPDAVDAYGNPIDAGEISSLSTTGSPETQSLFSQKNLVRLAALTNSHRTLSLFTPGIREVVFRAWTRPVDRQDANGSGGTGSSSSPPFSTPNLARYNSYTAAATSTTATTTTYTFSDTGSQVHGHLPARPSMVSMGSVTTGLSLGANHSRHSKAYGGARKKKTRVVNLRKSSDSSSSSSKAPIGVGAPVSEVETGSDSVSVQGALSEPILPASIPEENELEVQPELATGPPGRPGLAGLAELGQPAGQGVQAQTAAAIAIEPVTSIGATLAAAGRAPDQKAPETAEAAVPRAMVPGFMHAGGVLEAALADEKRRSQAAAVTAAAALATSTRPGIRPGTRSGARPNARPPQTAQNDSSTVVEKEWIMKMASEIARRVYDENRKNPTFWDEAPPPADQSRQQSAISNQQFCCSRPTLAPAARRLPVAVRLRPQLASRLCSLPTSTSSLEASTVASSDIQEAIGRRWCDRGGACETMAPTSEKKADRATLLSSINPWGASRRNASPARGSEAETPSVGVASGPGGIGAVAAAGATGAATVLGLGSTSGPTMGSGAATPSGGVQDHSISPFYGRSIREYPAGCPLLNVQWFHAVDVPKRKAEWFKGKKAVAKDGKPPPRPKKYVAFSISDSRSIETAYQAVLEKMEDSRRTSGAQAWGTRRRSPSSRRDTADSGDLGDMGMEGSDVDGLGRGQTGQPGSRHGRGVKVPVNEDFLFDVNVEDRELTPVYWLGPVYDVRRGSWFYQEGSTLRPCEENLAAQLEEGYLKVRPWQYASESLTEDAGGPGGSSSSGGSGGPGSSASTPPLTSATTSTTAGDSSQLQTHRLFGQYMNHVATYQDATTAWLSTDGMLSWVTSTVYERFSGGGFMSGVKLVRGYSEPKKAKEAKEAKETKETKDAKDGKEKQQQQQPTGGNATDEKRAKALKRRSAPPSIQSERSDGDIGGGDDAEAVSEVQFRGKQLLSSLMGGGGKSSRSNSSANVPEAQEEEIRKREEKEIQDDYNGQSGETQGREIEHLVLVTHGIGQLLGIRMESLDFIHDVNMLRKTLKAVYAGSPSLRALNSELPGGPGNCRIQVLPVCWRHILDFPKRNEGRQQTQDLGDMNEEEDSYPALEDITIEGMAFARSLISDLALDVLLFQSSYRDQISEIVVREANRIYRLFRERNPGFKGTVHAVGHSLGSAILFDIFCRQRDDRTVAQSRPGSGSSKQARDLSLAFDVEDFYCLGSPVGLFQMLEGRTIAARPESSDGGTKGGGKGRTAFVDLTLNESDAEPRVVSSPRVSQLFNVFHPSDPISYRLEPLISPPMASLKPQVLPYTKRGLFGSVAPQGLTGIGAKVGQSVSGLWSSLSAGIASNLLNRSLGFSQEDVAKLGQEAGGAAAVSPGGDVALVDGDVETLYSHFQKKRASLKGEDATTGSHSSQWLAEEAKAQRMRREEAKVRALNRNGRVDYSIQESVLDFNPINTIASHMAYWADEDVSHFIMSQVLSHRARPTRKRKNQHAHET</sequence>
<evidence type="ECO:0000313" key="15">
    <source>
        <dbReference type="Proteomes" id="UP000007796"/>
    </source>
</evidence>
<dbReference type="RefSeq" id="XP_014168631.1">
    <property type="nucleotide sequence ID" value="XM_014313156.1"/>
</dbReference>
<keyword evidence="9 10" id="KW-0472">Membrane</keyword>
<evidence type="ECO:0000256" key="7">
    <source>
        <dbReference type="ARBA" id="ARBA00023121"/>
    </source>
</evidence>
<protein>
    <recommendedName>
        <fullName evidence="10">Mitochondrial distribution and morphology protein 34</fullName>
    </recommendedName>
</protein>
<evidence type="ECO:0000256" key="8">
    <source>
        <dbReference type="ARBA" id="ARBA00023128"/>
    </source>
</evidence>
<dbReference type="InterPro" id="IPR057826">
    <property type="entry name" value="WWE_C20G8.02"/>
</dbReference>
<feature type="region of interest" description="Disordered" evidence="11">
    <location>
        <begin position="296"/>
        <end position="318"/>
    </location>
</feature>
<reference evidence="14 15" key="1">
    <citation type="journal article" date="2011" name="Proc. Natl. Acad. Sci. U.S.A.">
        <title>Genome and transcriptome analyses of the mountain pine beetle-fungal symbiont Grosmannia clavigera, a lodgepole pine pathogen.</title>
        <authorList>
            <person name="DiGuistini S."/>
            <person name="Wang Y."/>
            <person name="Liao N.Y."/>
            <person name="Taylor G."/>
            <person name="Tanguay P."/>
            <person name="Feau N."/>
            <person name="Henrissat B."/>
            <person name="Chan S.K."/>
            <person name="Hesse-Orce U."/>
            <person name="Alamouti S.M."/>
            <person name="Tsui C.K.M."/>
            <person name="Docking R.T."/>
            <person name="Levasseur A."/>
            <person name="Haridas S."/>
            <person name="Robertson G."/>
            <person name="Birol I."/>
            <person name="Holt R.A."/>
            <person name="Marra M.A."/>
            <person name="Hamelin R.C."/>
            <person name="Hirst M."/>
            <person name="Jones S.J.M."/>
            <person name="Bohlmann J."/>
            <person name="Breuil C."/>
        </authorList>
    </citation>
    <scope>NUCLEOTIDE SEQUENCE [LARGE SCALE GENOMIC DNA]</scope>
    <source>
        <strain evidence="15">kw1407 / UAMH 11150</strain>
    </source>
</reference>
<feature type="compositionally biased region" description="Gly residues" evidence="11">
    <location>
        <begin position="1004"/>
        <end position="1019"/>
    </location>
</feature>
<evidence type="ECO:0000313" key="14">
    <source>
        <dbReference type="EMBL" id="EFW99148.1"/>
    </source>
</evidence>
<evidence type="ECO:0000259" key="12">
    <source>
        <dbReference type="PROSITE" id="PS51043"/>
    </source>
</evidence>
<name>F0XSI4_GROCL</name>
<proteinExistence type="inferred from homology"/>
<feature type="domain" description="SMP-LTD" evidence="13">
    <location>
        <begin position="1"/>
        <end position="195"/>
    </location>
</feature>
<keyword evidence="8 10" id="KW-0496">Mitochondrion</keyword>
<feature type="region of interest" description="Disordered" evidence="11">
    <location>
        <begin position="551"/>
        <end position="585"/>
    </location>
</feature>
<keyword evidence="2" id="KW-0813">Transport</keyword>
<evidence type="ECO:0000256" key="1">
    <source>
        <dbReference type="ARBA" id="ARBA00004370"/>
    </source>
</evidence>
<feature type="region of interest" description="Disordered" evidence="11">
    <location>
        <begin position="446"/>
        <end position="467"/>
    </location>
</feature>
<evidence type="ECO:0000256" key="9">
    <source>
        <dbReference type="ARBA" id="ARBA00023136"/>
    </source>
</evidence>
<accession>F0XSI4</accession>
<feature type="region of interest" description="Disordered" evidence="11">
    <location>
        <begin position="1184"/>
        <end position="1229"/>
    </location>
</feature>
<feature type="domain" description="DDHD" evidence="12">
    <location>
        <begin position="1435"/>
        <end position="1707"/>
    </location>
</feature>
<comment type="function">
    <text evidence="10">Component of the ERMES/MDM complex, which serves as a molecular tether to connect the endoplasmic reticulum (ER) and mitochondria. Components of this complex are involved in the control of mitochondrial shape and protein biogenesis, and function in nonvesicular lipid trafficking between the ER and mitochondria. MDM34 is required for the interaction of the ER-resident membrane protein MMM1 and the outer mitochondrial membrane-resident beta-barrel protein MDM10.</text>
</comment>
<dbReference type="GeneID" id="25978905"/>
<keyword evidence="4 10" id="KW-0812">Transmembrane</keyword>
<comment type="domain">
    <text evidence="10">Lacks alpha-helical transmembrane segments, suggesting that it resides in the membrane via beta-sheet conformations similar to those predicted for other outer membrane proteins and porin.</text>
</comment>
<evidence type="ECO:0000256" key="11">
    <source>
        <dbReference type="SAM" id="MobiDB-lite"/>
    </source>
</evidence>
<dbReference type="InParanoid" id="F0XSI4"/>
<evidence type="ECO:0000256" key="2">
    <source>
        <dbReference type="ARBA" id="ARBA00022448"/>
    </source>
</evidence>
<dbReference type="HAMAP" id="MF_03105">
    <property type="entry name" value="Mdm34"/>
    <property type="match status" value="1"/>
</dbReference>
<dbReference type="Pfam" id="PF02862">
    <property type="entry name" value="DDHD"/>
    <property type="match status" value="1"/>
</dbReference>
<dbReference type="SMART" id="SM01127">
    <property type="entry name" value="DDHD"/>
    <property type="match status" value="1"/>
</dbReference>
<gene>
    <name evidence="10" type="primary">MDM34</name>
    <name evidence="14" type="ORF">CMQ_5569</name>
</gene>
<feature type="compositionally biased region" description="Basic and acidic residues" evidence="11">
    <location>
        <begin position="1099"/>
        <end position="1126"/>
    </location>
</feature>